<sequence>MHPFREGNTRTQFAFFQQLSTEAGYTLDTERFKALELPESEPNTLVGDLREQFVWGRFEYIQTGVTGLLREALDIALTDPAESYPAGATIDRGLDVSALAAATLGHLPSPGLPPRSNPSRSGRPAPPAFPDIDPQVGHEPSL</sequence>
<dbReference type="InterPro" id="IPR003812">
    <property type="entry name" value="Fido"/>
</dbReference>
<dbReference type="EMBL" id="LS483468">
    <property type="protein sequence ID" value="SQI28339.1"/>
    <property type="molecule type" value="Genomic_DNA"/>
</dbReference>
<evidence type="ECO:0000313" key="4">
    <source>
        <dbReference type="Proteomes" id="UP000249091"/>
    </source>
</evidence>
<reference evidence="3 4" key="1">
    <citation type="submission" date="2018-06" db="EMBL/GenBank/DDBJ databases">
        <authorList>
            <consortium name="Pathogen Informatics"/>
            <person name="Doyle S."/>
        </authorList>
    </citation>
    <scope>NUCLEOTIDE SEQUENCE [LARGE SCALE GENOMIC DNA]</scope>
    <source>
        <strain evidence="3 4">NCTC10994</strain>
    </source>
</reference>
<dbReference type="STRING" id="1219011.GCA_001895045_01070"/>
<dbReference type="Proteomes" id="UP000249091">
    <property type="component" value="Chromosome 1"/>
</dbReference>
<evidence type="ECO:0000313" key="3">
    <source>
        <dbReference type="EMBL" id="SQI28339.1"/>
    </source>
</evidence>
<keyword evidence="3" id="KW-0132">Cell division</keyword>
<keyword evidence="3" id="KW-0131">Cell cycle</keyword>
<gene>
    <name evidence="3" type="ORF">NCTC10994_00083</name>
</gene>
<dbReference type="PROSITE" id="PS51459">
    <property type="entry name" value="FIDO"/>
    <property type="match status" value="1"/>
</dbReference>
<evidence type="ECO:0000256" key="1">
    <source>
        <dbReference type="SAM" id="MobiDB-lite"/>
    </source>
</evidence>
<feature type="domain" description="Fido" evidence="2">
    <location>
        <begin position="1"/>
        <end position="71"/>
    </location>
</feature>
<dbReference type="InterPro" id="IPR036597">
    <property type="entry name" value="Fido-like_dom_sf"/>
</dbReference>
<keyword evidence="4" id="KW-1185">Reference proteome</keyword>
<proteinExistence type="predicted"/>
<dbReference type="GO" id="GO:0051301">
    <property type="term" value="P:cell division"/>
    <property type="evidence" value="ECO:0007669"/>
    <property type="project" value="UniProtKB-KW"/>
</dbReference>
<accession>A0A2X4TPS4</accession>
<dbReference type="KEGG" id="rcr:NCTC10994_00083"/>
<dbReference type="AlphaFoldDB" id="A0A2X4TPS4"/>
<evidence type="ECO:0000259" key="2">
    <source>
        <dbReference type="PROSITE" id="PS51459"/>
    </source>
</evidence>
<dbReference type="RefSeq" id="WP_072699083.1">
    <property type="nucleotide sequence ID" value="NZ_JAFBBL010000001.1"/>
</dbReference>
<dbReference type="SUPFAM" id="SSF140931">
    <property type="entry name" value="Fic-like"/>
    <property type="match status" value="1"/>
</dbReference>
<dbReference type="Gene3D" id="1.10.3290.10">
    <property type="entry name" value="Fido-like domain"/>
    <property type="match status" value="1"/>
</dbReference>
<feature type="region of interest" description="Disordered" evidence="1">
    <location>
        <begin position="105"/>
        <end position="142"/>
    </location>
</feature>
<name>A0A2X4TPS4_9NOCA</name>
<organism evidence="3 4">
    <name type="scientific">Rhodococcus coprophilus</name>
    <dbReference type="NCBI Taxonomy" id="38310"/>
    <lineage>
        <taxon>Bacteria</taxon>
        <taxon>Bacillati</taxon>
        <taxon>Actinomycetota</taxon>
        <taxon>Actinomycetes</taxon>
        <taxon>Mycobacteriales</taxon>
        <taxon>Nocardiaceae</taxon>
        <taxon>Rhodococcus</taxon>
    </lineage>
</organism>
<protein>
    <submittedName>
        <fullName evidence="3">Protein involved in cell division</fullName>
    </submittedName>
</protein>